<keyword evidence="4 7" id="KW-0479">Metal-binding</keyword>
<dbReference type="SUPFAM" id="SSF56655">
    <property type="entry name" value="Carbohydrate phosphatase"/>
    <property type="match status" value="1"/>
</dbReference>
<dbReference type="PANTHER" id="PTHR20854">
    <property type="entry name" value="INOSITOL MONOPHOSPHATASE"/>
    <property type="match status" value="1"/>
</dbReference>
<gene>
    <name evidence="9" type="ORF">ACFPP7_00880</name>
</gene>
<dbReference type="RefSeq" id="WP_068831715.1">
    <property type="nucleotide sequence ID" value="NZ_JBHSMX010000003.1"/>
</dbReference>
<evidence type="ECO:0000313" key="10">
    <source>
        <dbReference type="Proteomes" id="UP001596084"/>
    </source>
</evidence>
<evidence type="ECO:0000256" key="8">
    <source>
        <dbReference type="SAM" id="MobiDB-lite"/>
    </source>
</evidence>
<dbReference type="GO" id="GO:0016787">
    <property type="term" value="F:hydrolase activity"/>
    <property type="evidence" value="ECO:0007669"/>
    <property type="project" value="UniProtKB-KW"/>
</dbReference>
<proteinExistence type="inferred from homology"/>
<dbReference type="EC" id="3.1.3.25" evidence="7"/>
<evidence type="ECO:0000256" key="1">
    <source>
        <dbReference type="ARBA" id="ARBA00001033"/>
    </source>
</evidence>
<dbReference type="PROSITE" id="PS00630">
    <property type="entry name" value="IMP_2"/>
    <property type="match status" value="1"/>
</dbReference>
<comment type="cofactor">
    <cofactor evidence="2 7">
        <name>Mg(2+)</name>
        <dbReference type="ChEBI" id="CHEBI:18420"/>
    </cofactor>
</comment>
<evidence type="ECO:0000256" key="3">
    <source>
        <dbReference type="ARBA" id="ARBA00009759"/>
    </source>
</evidence>
<dbReference type="InterPro" id="IPR020583">
    <property type="entry name" value="Inositol_monoP_metal-BS"/>
</dbReference>
<reference evidence="10" key="1">
    <citation type="journal article" date="2019" name="Int. J. Syst. Evol. Microbiol.">
        <title>The Global Catalogue of Microorganisms (GCM) 10K type strain sequencing project: providing services to taxonomists for standard genome sequencing and annotation.</title>
        <authorList>
            <consortium name="The Broad Institute Genomics Platform"/>
            <consortium name="The Broad Institute Genome Sequencing Center for Infectious Disease"/>
            <person name="Wu L."/>
            <person name="Ma J."/>
        </authorList>
    </citation>
    <scope>NUCLEOTIDE SEQUENCE [LARGE SCALE GENOMIC DNA]</scope>
    <source>
        <strain evidence="10">CGMCC 4.7277</strain>
    </source>
</reference>
<dbReference type="PRINTS" id="PR00377">
    <property type="entry name" value="IMPHPHTASES"/>
</dbReference>
<dbReference type="Gene3D" id="3.30.540.10">
    <property type="entry name" value="Fructose-1,6-Bisphosphatase, subunit A, domain 1"/>
    <property type="match status" value="1"/>
</dbReference>
<comment type="caution">
    <text evidence="9">The sequence shown here is derived from an EMBL/GenBank/DDBJ whole genome shotgun (WGS) entry which is preliminary data.</text>
</comment>
<sequence>MSSNLHPMLNVAIKAARAAGAIINRAALDVEAVRVSVKQTNDFVTEVDQNAEAAIIETLLTAYPGHGILAEESGSEHGAKDSEFVWIIDPLDGTTNFIHGFPFYCVSIALAVRGKVEQAVVYDPNRNDIYSASKGRGAYVNDRRIRVAKRTRLQETLISTGFPYRPGDKLKPYLNMLGEVMSQCAGVRRPGAAALDLAHVAAGNSDGFFESGLKPWDVAAGSLLVTEAGGLIGNFTGEADFMDHGECVAANPRIYGQLVATLAKYSKFAGAGDKATVRQALQDARAEPAGAENNTEGSEGPASVVAEKATLKARKIKAQPAADSGAPDAPF</sequence>
<evidence type="ECO:0000256" key="4">
    <source>
        <dbReference type="ARBA" id="ARBA00022723"/>
    </source>
</evidence>
<evidence type="ECO:0000256" key="5">
    <source>
        <dbReference type="ARBA" id="ARBA00022801"/>
    </source>
</evidence>
<evidence type="ECO:0000256" key="2">
    <source>
        <dbReference type="ARBA" id="ARBA00001946"/>
    </source>
</evidence>
<dbReference type="Pfam" id="PF00459">
    <property type="entry name" value="Inositol_P"/>
    <property type="match status" value="1"/>
</dbReference>
<dbReference type="CDD" id="cd01639">
    <property type="entry name" value="IMPase"/>
    <property type="match status" value="1"/>
</dbReference>
<dbReference type="PROSITE" id="PS00629">
    <property type="entry name" value="IMP_1"/>
    <property type="match status" value="1"/>
</dbReference>
<dbReference type="PRINTS" id="PR01959">
    <property type="entry name" value="SBIMPHPHTASE"/>
</dbReference>
<evidence type="ECO:0000256" key="7">
    <source>
        <dbReference type="RuleBase" id="RU364068"/>
    </source>
</evidence>
<dbReference type="InterPro" id="IPR020550">
    <property type="entry name" value="Inositol_monophosphatase_CS"/>
</dbReference>
<name>A0ABW0Q5A8_9BURK</name>
<comment type="catalytic activity">
    <reaction evidence="1 7">
        <text>a myo-inositol phosphate + H2O = myo-inositol + phosphate</text>
        <dbReference type="Rhea" id="RHEA:24056"/>
        <dbReference type="ChEBI" id="CHEBI:15377"/>
        <dbReference type="ChEBI" id="CHEBI:17268"/>
        <dbReference type="ChEBI" id="CHEBI:43474"/>
        <dbReference type="ChEBI" id="CHEBI:84139"/>
        <dbReference type="EC" id="3.1.3.25"/>
    </reaction>
</comment>
<comment type="similarity">
    <text evidence="3 7">Belongs to the inositol monophosphatase superfamily.</text>
</comment>
<accession>A0ABW0Q5A8</accession>
<organism evidence="9 10">
    <name type="scientific">Polaromonas jejuensis</name>
    <dbReference type="NCBI Taxonomy" id="457502"/>
    <lineage>
        <taxon>Bacteria</taxon>
        <taxon>Pseudomonadati</taxon>
        <taxon>Pseudomonadota</taxon>
        <taxon>Betaproteobacteria</taxon>
        <taxon>Burkholderiales</taxon>
        <taxon>Comamonadaceae</taxon>
        <taxon>Polaromonas</taxon>
    </lineage>
</organism>
<dbReference type="InterPro" id="IPR033942">
    <property type="entry name" value="IMPase"/>
</dbReference>
<evidence type="ECO:0000256" key="6">
    <source>
        <dbReference type="ARBA" id="ARBA00022842"/>
    </source>
</evidence>
<dbReference type="Gene3D" id="3.40.190.80">
    <property type="match status" value="1"/>
</dbReference>
<dbReference type="PANTHER" id="PTHR20854:SF4">
    <property type="entry name" value="INOSITOL-1-MONOPHOSPHATASE-RELATED"/>
    <property type="match status" value="1"/>
</dbReference>
<keyword evidence="10" id="KW-1185">Reference proteome</keyword>
<protein>
    <recommendedName>
        <fullName evidence="7">Inositol-1-monophosphatase</fullName>
        <ecNumber evidence="7">3.1.3.25</ecNumber>
    </recommendedName>
</protein>
<dbReference type="Proteomes" id="UP001596084">
    <property type="component" value="Unassembled WGS sequence"/>
</dbReference>
<dbReference type="EMBL" id="JBHSMX010000003">
    <property type="protein sequence ID" value="MFC5519469.1"/>
    <property type="molecule type" value="Genomic_DNA"/>
</dbReference>
<keyword evidence="5 7" id="KW-0378">Hydrolase</keyword>
<evidence type="ECO:0000313" key="9">
    <source>
        <dbReference type="EMBL" id="MFC5519469.1"/>
    </source>
</evidence>
<dbReference type="InterPro" id="IPR000760">
    <property type="entry name" value="Inositol_monophosphatase-like"/>
</dbReference>
<keyword evidence="6 7" id="KW-0460">Magnesium</keyword>
<feature type="region of interest" description="Disordered" evidence="8">
    <location>
        <begin position="283"/>
        <end position="304"/>
    </location>
</feature>
<dbReference type="InterPro" id="IPR022337">
    <property type="entry name" value="Inositol_monophosphatase_SuhB"/>
</dbReference>